<keyword evidence="9 12" id="KW-1133">Transmembrane helix</keyword>
<evidence type="ECO:0000256" key="2">
    <source>
        <dbReference type="ARBA" id="ARBA00022475"/>
    </source>
</evidence>
<evidence type="ECO:0000313" key="15">
    <source>
        <dbReference type="Proteomes" id="UP000683246"/>
    </source>
</evidence>
<dbReference type="PANTHER" id="PTHR34220:SF11">
    <property type="entry name" value="SENSOR PROTEIN KINASE HPTS"/>
    <property type="match status" value="1"/>
</dbReference>
<dbReference type="InterPro" id="IPR036890">
    <property type="entry name" value="HATPase_C_sf"/>
</dbReference>
<dbReference type="Pfam" id="PF06580">
    <property type="entry name" value="His_kinase"/>
    <property type="match status" value="1"/>
</dbReference>
<organism evidence="14 15">
    <name type="scientific">Vallitalea pronyensis</name>
    <dbReference type="NCBI Taxonomy" id="1348613"/>
    <lineage>
        <taxon>Bacteria</taxon>
        <taxon>Bacillati</taxon>
        <taxon>Bacillota</taxon>
        <taxon>Clostridia</taxon>
        <taxon>Lachnospirales</taxon>
        <taxon>Vallitaleaceae</taxon>
        <taxon>Vallitalea</taxon>
    </lineage>
</organism>
<dbReference type="SUPFAM" id="SSF158472">
    <property type="entry name" value="HAMP domain-like"/>
    <property type="match status" value="1"/>
</dbReference>
<keyword evidence="5 12" id="KW-0812">Transmembrane</keyword>
<dbReference type="Gene3D" id="6.10.340.10">
    <property type="match status" value="1"/>
</dbReference>
<dbReference type="Pfam" id="PF02518">
    <property type="entry name" value="HATPase_c"/>
    <property type="match status" value="1"/>
</dbReference>
<evidence type="ECO:0000256" key="8">
    <source>
        <dbReference type="ARBA" id="ARBA00022840"/>
    </source>
</evidence>
<sequence length="612" mass="71594">MKLKCIGKNIKFGDEMVKKFLDKLYKPINNMKIFYKLMLYIICIGMIPIITFSVTSYQYTQNQIEQRLFQSSEQLFNNYIESVQFKLNIYENLMWGIISNNSVQTILSQADQWQQKDTYEVYEKISKSIDNMYKIKRVEGIYNVVIYSYDENFPRDGHNVSNISRINEEIWGHHIDLEGKDLNTFHYNIPTFNKKVISIVRPINHLKSNNWNRIGFIKIDILNDSLFGLNLKSTNQYKNSLYILDEHQNLVYSEGDLQYQDDEMAAIQGLLTDRHSPTHMETLDNKDVVFFKDIKPYGWKVFFISHYSSIHKIIGDDTKGVITYCIIVTLLVILITILFSKKFSKRIQRLNKKMLKVQRGDLDITEKVEGNDEIGELDNYFNGSIEKIKSLVRENYIQKLEKREAELVALQFQINPHFLYNTLESINYIAEIYDCKEVSIMSQKLGEMFRYSLNKDSEEFVMFQQEENHIKNYIDIQNIRFENKYQLKSHVSEDVKNSKVLKFILQPIVENAVTYGFNKRDTGIIQINASIQSDYLLISVSDNGTGIAPEKLKELNVLINDLSFNLDGYQKSVGLRNVNLRIKMTCGEEYGIKIDNHHDGGTTVTYRLPVYA</sequence>
<dbReference type="SUPFAM" id="SSF55874">
    <property type="entry name" value="ATPase domain of HSP90 chaperone/DNA topoisomerase II/histidine kinase"/>
    <property type="match status" value="1"/>
</dbReference>
<dbReference type="InterPro" id="IPR050640">
    <property type="entry name" value="Bact_2-comp_sensor_kinase"/>
</dbReference>
<name>A0A8J8SGC5_9FIRM</name>
<comment type="subcellular location">
    <subcellularLocation>
        <location evidence="1">Cell membrane</location>
        <topology evidence="1">Multi-pass membrane protein</topology>
    </subcellularLocation>
</comment>
<evidence type="ECO:0000256" key="12">
    <source>
        <dbReference type="SAM" id="Phobius"/>
    </source>
</evidence>
<keyword evidence="7 14" id="KW-0418">Kinase</keyword>
<dbReference type="Proteomes" id="UP000683246">
    <property type="component" value="Chromosome"/>
</dbReference>
<evidence type="ECO:0000256" key="6">
    <source>
        <dbReference type="ARBA" id="ARBA00022741"/>
    </source>
</evidence>
<dbReference type="GO" id="GO:0005524">
    <property type="term" value="F:ATP binding"/>
    <property type="evidence" value="ECO:0007669"/>
    <property type="project" value="UniProtKB-KW"/>
</dbReference>
<evidence type="ECO:0000259" key="13">
    <source>
        <dbReference type="PROSITE" id="PS50885"/>
    </source>
</evidence>
<evidence type="ECO:0000256" key="1">
    <source>
        <dbReference type="ARBA" id="ARBA00004651"/>
    </source>
</evidence>
<keyword evidence="4" id="KW-0808">Transferase</keyword>
<gene>
    <name evidence="14" type="ORF">HZI73_10105</name>
</gene>
<protein>
    <submittedName>
        <fullName evidence="14">Histidine kinase</fullName>
    </submittedName>
</protein>
<dbReference type="RefSeq" id="WP_212698121.1">
    <property type="nucleotide sequence ID" value="NZ_CP058649.1"/>
</dbReference>
<dbReference type="GO" id="GO:0005886">
    <property type="term" value="C:plasma membrane"/>
    <property type="evidence" value="ECO:0007669"/>
    <property type="project" value="UniProtKB-SubCell"/>
</dbReference>
<dbReference type="SMART" id="SM00387">
    <property type="entry name" value="HATPase_c"/>
    <property type="match status" value="1"/>
</dbReference>
<keyword evidence="10" id="KW-0902">Two-component regulatory system</keyword>
<evidence type="ECO:0000256" key="4">
    <source>
        <dbReference type="ARBA" id="ARBA00022679"/>
    </source>
</evidence>
<keyword evidence="15" id="KW-1185">Reference proteome</keyword>
<dbReference type="GO" id="GO:0000155">
    <property type="term" value="F:phosphorelay sensor kinase activity"/>
    <property type="evidence" value="ECO:0007669"/>
    <property type="project" value="InterPro"/>
</dbReference>
<keyword evidence="3" id="KW-0597">Phosphoprotein</keyword>
<proteinExistence type="predicted"/>
<evidence type="ECO:0000256" key="5">
    <source>
        <dbReference type="ARBA" id="ARBA00022692"/>
    </source>
</evidence>
<dbReference type="InterPro" id="IPR003660">
    <property type="entry name" value="HAMP_dom"/>
</dbReference>
<dbReference type="Pfam" id="PF00672">
    <property type="entry name" value="HAMP"/>
    <property type="match status" value="1"/>
</dbReference>
<keyword evidence="11 12" id="KW-0472">Membrane</keyword>
<feature type="transmembrane region" description="Helical" evidence="12">
    <location>
        <begin position="321"/>
        <end position="339"/>
    </location>
</feature>
<dbReference type="EMBL" id="CP058649">
    <property type="protein sequence ID" value="QUI22630.1"/>
    <property type="molecule type" value="Genomic_DNA"/>
</dbReference>
<evidence type="ECO:0000256" key="3">
    <source>
        <dbReference type="ARBA" id="ARBA00022553"/>
    </source>
</evidence>
<dbReference type="InterPro" id="IPR010559">
    <property type="entry name" value="Sig_transdc_His_kin_internal"/>
</dbReference>
<evidence type="ECO:0000256" key="7">
    <source>
        <dbReference type="ARBA" id="ARBA00022777"/>
    </source>
</evidence>
<evidence type="ECO:0000256" key="10">
    <source>
        <dbReference type="ARBA" id="ARBA00023012"/>
    </source>
</evidence>
<dbReference type="CDD" id="cd06225">
    <property type="entry name" value="HAMP"/>
    <property type="match status" value="1"/>
</dbReference>
<accession>A0A8J8SGC5</accession>
<dbReference type="InterPro" id="IPR003594">
    <property type="entry name" value="HATPase_dom"/>
</dbReference>
<reference evidence="14" key="1">
    <citation type="submission" date="2020-07" db="EMBL/GenBank/DDBJ databases">
        <title>Vallitalea pronyensis genome.</title>
        <authorList>
            <person name="Postec A."/>
        </authorList>
    </citation>
    <scope>NUCLEOTIDE SEQUENCE</scope>
    <source>
        <strain evidence="14">FatNI3</strain>
    </source>
</reference>
<evidence type="ECO:0000313" key="14">
    <source>
        <dbReference type="EMBL" id="QUI22630.1"/>
    </source>
</evidence>
<dbReference type="KEGG" id="vpy:HZI73_10105"/>
<feature type="domain" description="HAMP" evidence="13">
    <location>
        <begin position="341"/>
        <end position="393"/>
    </location>
</feature>
<dbReference type="Gene3D" id="3.30.565.10">
    <property type="entry name" value="Histidine kinase-like ATPase, C-terminal domain"/>
    <property type="match status" value="1"/>
</dbReference>
<keyword evidence="6" id="KW-0547">Nucleotide-binding</keyword>
<dbReference type="PANTHER" id="PTHR34220">
    <property type="entry name" value="SENSOR HISTIDINE KINASE YPDA"/>
    <property type="match status" value="1"/>
</dbReference>
<dbReference type="PROSITE" id="PS50885">
    <property type="entry name" value="HAMP"/>
    <property type="match status" value="1"/>
</dbReference>
<keyword evidence="2" id="KW-1003">Cell membrane</keyword>
<evidence type="ECO:0000256" key="9">
    <source>
        <dbReference type="ARBA" id="ARBA00022989"/>
    </source>
</evidence>
<feature type="transmembrane region" description="Helical" evidence="12">
    <location>
        <begin position="33"/>
        <end position="54"/>
    </location>
</feature>
<evidence type="ECO:0000256" key="11">
    <source>
        <dbReference type="ARBA" id="ARBA00023136"/>
    </source>
</evidence>
<dbReference type="AlphaFoldDB" id="A0A8J8SGC5"/>
<keyword evidence="8" id="KW-0067">ATP-binding</keyword>
<dbReference type="SMART" id="SM00304">
    <property type="entry name" value="HAMP"/>
    <property type="match status" value="1"/>
</dbReference>